<feature type="compositionally biased region" description="Basic and acidic residues" evidence="1">
    <location>
        <begin position="555"/>
        <end position="571"/>
    </location>
</feature>
<dbReference type="STRING" id="29655.A0A0K9PFG7"/>
<feature type="region of interest" description="Disordered" evidence="1">
    <location>
        <begin position="213"/>
        <end position="243"/>
    </location>
</feature>
<dbReference type="OrthoDB" id="1925034at2759"/>
<organism evidence="2 3">
    <name type="scientific">Zostera marina</name>
    <name type="common">Eelgrass</name>
    <dbReference type="NCBI Taxonomy" id="29655"/>
    <lineage>
        <taxon>Eukaryota</taxon>
        <taxon>Viridiplantae</taxon>
        <taxon>Streptophyta</taxon>
        <taxon>Embryophyta</taxon>
        <taxon>Tracheophyta</taxon>
        <taxon>Spermatophyta</taxon>
        <taxon>Magnoliopsida</taxon>
        <taxon>Liliopsida</taxon>
        <taxon>Zosteraceae</taxon>
        <taxon>Zostera</taxon>
    </lineage>
</organism>
<feature type="compositionally biased region" description="Acidic residues" evidence="1">
    <location>
        <begin position="213"/>
        <end position="236"/>
    </location>
</feature>
<accession>A0A0K9PFG7</accession>
<keyword evidence="3" id="KW-1185">Reference proteome</keyword>
<dbReference type="OMA" id="DQTEHAS"/>
<evidence type="ECO:0000256" key="1">
    <source>
        <dbReference type="SAM" id="MobiDB-lite"/>
    </source>
</evidence>
<dbReference type="PANTHER" id="PTHR34119:SF1">
    <property type="entry name" value="OS04G0394700 PROTEIN"/>
    <property type="match status" value="1"/>
</dbReference>
<evidence type="ECO:0008006" key="4">
    <source>
        <dbReference type="Google" id="ProtNLM"/>
    </source>
</evidence>
<dbReference type="CDD" id="cd07307">
    <property type="entry name" value="BAR"/>
    <property type="match status" value="1"/>
</dbReference>
<comment type="caution">
    <text evidence="2">The sequence shown here is derived from an EMBL/GenBank/DDBJ whole genome shotgun (WGS) entry which is preliminary data.</text>
</comment>
<dbReference type="AlphaFoldDB" id="A0A0K9PFG7"/>
<dbReference type="Gene3D" id="1.20.1270.60">
    <property type="entry name" value="Arfaptin homology (AH) domain/BAR domain"/>
    <property type="match status" value="1"/>
</dbReference>
<feature type="compositionally biased region" description="Polar residues" evidence="1">
    <location>
        <begin position="535"/>
        <end position="551"/>
    </location>
</feature>
<feature type="region of interest" description="Disordered" evidence="1">
    <location>
        <begin position="390"/>
        <end position="410"/>
    </location>
</feature>
<dbReference type="PANTHER" id="PTHR34119">
    <property type="entry name" value="HYDROXYPROLINE-RICH GLYCOPROTEIN-LIKE"/>
    <property type="match status" value="1"/>
</dbReference>
<name>A0A0K9PFG7_ZOSMR</name>
<protein>
    <recommendedName>
        <fullName evidence="4">Hydroxyproline-rich glycoprotein family protein</fullName>
    </recommendedName>
</protein>
<feature type="region of interest" description="Disordered" evidence="1">
    <location>
        <begin position="479"/>
        <end position="587"/>
    </location>
</feature>
<evidence type="ECO:0000313" key="2">
    <source>
        <dbReference type="EMBL" id="KMZ66997.1"/>
    </source>
</evidence>
<dbReference type="Proteomes" id="UP000036987">
    <property type="component" value="Unassembled WGS sequence"/>
</dbReference>
<sequence>MSFPGLSRTWKICKIATIACIMLQLPRQTVHTFSQTVREMGICLLEKTAMNDDEESGQVLLMLGKVQFELYKLVDSYRSHIVQTITTPSESLLNELRTVEEMKRQCDDKRDLLSRMMAAPKEKGKSKNHKGETFTSQQIQAAQQEYEDEATLFVFRLKSLKQGQSRSLLTQAARHHAAQLSFFRKGTKSLETIDPHVKLVAEQKHIDYQFSGLEDDGVDDEVDDDCSSDPNDDGELSFDYGPNDQNMLFSSARNSMELDQTEHASGPVSTHETSQENLEKTQGDLFFVSKGARHSSQSAPIFPERKIDQSEKLEFHPSSTRKFHTYVLPTPIDCKNSNSVFTRSVPVPRRLSMSGLPTQSWHSSSLVPDDSKDTRGFVHTQLLNSKSVLKDRNSNSETRIPPPLTDGLSIPRFDKKIKRQAFSGPLANKGQSGKHFSPMIQDFAPKISAAPIHTPITSHSLKISTTTPLMQTPKISELHELPRPPLSSIGQTRPPSLVGHSAPLISRGPRHSVSAKIPSGSSQTASPLPMPPATMSRSFSIPSRVQRSTSLKVGKSSEAHNSDMAEEEAPRASESGYQAAKSKGGEL</sequence>
<feature type="region of interest" description="Disordered" evidence="1">
    <location>
        <begin position="258"/>
        <end position="277"/>
    </location>
</feature>
<evidence type="ECO:0000313" key="3">
    <source>
        <dbReference type="Proteomes" id="UP000036987"/>
    </source>
</evidence>
<reference evidence="3" key="1">
    <citation type="journal article" date="2016" name="Nature">
        <title>The genome of the seagrass Zostera marina reveals angiosperm adaptation to the sea.</title>
        <authorList>
            <person name="Olsen J.L."/>
            <person name="Rouze P."/>
            <person name="Verhelst B."/>
            <person name="Lin Y.-C."/>
            <person name="Bayer T."/>
            <person name="Collen J."/>
            <person name="Dattolo E."/>
            <person name="De Paoli E."/>
            <person name="Dittami S."/>
            <person name="Maumus F."/>
            <person name="Michel G."/>
            <person name="Kersting A."/>
            <person name="Lauritano C."/>
            <person name="Lohaus R."/>
            <person name="Toepel M."/>
            <person name="Tonon T."/>
            <person name="Vanneste K."/>
            <person name="Amirebrahimi M."/>
            <person name="Brakel J."/>
            <person name="Bostroem C."/>
            <person name="Chovatia M."/>
            <person name="Grimwood J."/>
            <person name="Jenkins J.W."/>
            <person name="Jueterbock A."/>
            <person name="Mraz A."/>
            <person name="Stam W.T."/>
            <person name="Tice H."/>
            <person name="Bornberg-Bauer E."/>
            <person name="Green P.J."/>
            <person name="Pearson G.A."/>
            <person name="Procaccini G."/>
            <person name="Duarte C.M."/>
            <person name="Schmutz J."/>
            <person name="Reusch T.B.H."/>
            <person name="Van de Peer Y."/>
        </authorList>
    </citation>
    <scope>NUCLEOTIDE SEQUENCE [LARGE SCALE GENOMIC DNA]</scope>
    <source>
        <strain evidence="3">cv. Finnish</strain>
    </source>
</reference>
<dbReference type="SUPFAM" id="SSF103657">
    <property type="entry name" value="BAR/IMD domain-like"/>
    <property type="match status" value="1"/>
</dbReference>
<proteinExistence type="predicted"/>
<dbReference type="EMBL" id="LFYR01000932">
    <property type="protein sequence ID" value="KMZ66997.1"/>
    <property type="molecule type" value="Genomic_DNA"/>
</dbReference>
<dbReference type="InterPro" id="IPR037488">
    <property type="entry name" value="At2g33490-like"/>
</dbReference>
<gene>
    <name evidence="2" type="ORF">ZOSMA_27G00440</name>
</gene>
<dbReference type="InterPro" id="IPR027267">
    <property type="entry name" value="AH/BAR_dom_sf"/>
</dbReference>